<dbReference type="RefSeq" id="WP_337696778.1">
    <property type="nucleotide sequence ID" value="NZ_JBBEGN010000011.1"/>
</dbReference>
<organism evidence="2 3">
    <name type="scientific">Actinomycetospora aurantiaca</name>
    <dbReference type="NCBI Taxonomy" id="3129233"/>
    <lineage>
        <taxon>Bacteria</taxon>
        <taxon>Bacillati</taxon>
        <taxon>Actinomycetota</taxon>
        <taxon>Actinomycetes</taxon>
        <taxon>Pseudonocardiales</taxon>
        <taxon>Pseudonocardiaceae</taxon>
        <taxon>Actinomycetospora</taxon>
    </lineage>
</organism>
<evidence type="ECO:0000259" key="1">
    <source>
        <dbReference type="SMART" id="SM00347"/>
    </source>
</evidence>
<dbReference type="InterPro" id="IPR000835">
    <property type="entry name" value="HTH_MarR-typ"/>
</dbReference>
<reference evidence="2 3" key="1">
    <citation type="submission" date="2024-03" db="EMBL/GenBank/DDBJ databases">
        <title>Actinomycetospora sp. OC33-EN08, a novel actinomycete isolated from wild orchid (Aerides multiflora).</title>
        <authorList>
            <person name="Suriyachadkun C."/>
        </authorList>
    </citation>
    <scope>NUCLEOTIDE SEQUENCE [LARGE SCALE GENOMIC DNA]</scope>
    <source>
        <strain evidence="2 3">OC33-EN08</strain>
    </source>
</reference>
<keyword evidence="3" id="KW-1185">Reference proteome</keyword>
<dbReference type="InterPro" id="IPR036390">
    <property type="entry name" value="WH_DNA-bd_sf"/>
</dbReference>
<evidence type="ECO:0000313" key="2">
    <source>
        <dbReference type="EMBL" id="MEJ2870217.1"/>
    </source>
</evidence>
<accession>A0ABU8MUH9</accession>
<evidence type="ECO:0000313" key="3">
    <source>
        <dbReference type="Proteomes" id="UP001385809"/>
    </source>
</evidence>
<feature type="domain" description="HTH marR-type" evidence="1">
    <location>
        <begin position="43"/>
        <end position="141"/>
    </location>
</feature>
<dbReference type="SUPFAM" id="SSF46785">
    <property type="entry name" value="Winged helix' DNA-binding domain"/>
    <property type="match status" value="1"/>
</dbReference>
<dbReference type="SMART" id="SM00347">
    <property type="entry name" value="HTH_MARR"/>
    <property type="match status" value="1"/>
</dbReference>
<gene>
    <name evidence="2" type="ORF">WCD74_20775</name>
</gene>
<dbReference type="InterPro" id="IPR036388">
    <property type="entry name" value="WH-like_DNA-bd_sf"/>
</dbReference>
<dbReference type="Gene3D" id="1.10.10.10">
    <property type="entry name" value="Winged helix-like DNA-binding domain superfamily/Winged helix DNA-binding domain"/>
    <property type="match status" value="1"/>
</dbReference>
<dbReference type="Pfam" id="PF12802">
    <property type="entry name" value="MarR_2"/>
    <property type="match status" value="1"/>
</dbReference>
<name>A0ABU8MUH9_9PSEU</name>
<proteinExistence type="predicted"/>
<sequence length="183" mass="20259">MPDISIVPWWYSPWAPERDPDCAQIADHVLDRLLPAATALHRANAVELGLDPTEMAIVEVLGVTRALRLSALADRVALSHAAASRAAARLEERTWVERGQDVPGYVDVTRAAGTGEVVAASLQDVRSPLAGAAADLTAEERATVLRFLQEVSTILTVRARSRGDRRLHRTLQRRRKEWVRDWS</sequence>
<dbReference type="Proteomes" id="UP001385809">
    <property type="component" value="Unassembled WGS sequence"/>
</dbReference>
<dbReference type="EMBL" id="JBBEGN010000011">
    <property type="protein sequence ID" value="MEJ2870217.1"/>
    <property type="molecule type" value="Genomic_DNA"/>
</dbReference>
<comment type="caution">
    <text evidence="2">The sequence shown here is derived from an EMBL/GenBank/DDBJ whole genome shotgun (WGS) entry which is preliminary data.</text>
</comment>
<protein>
    <submittedName>
        <fullName evidence="2">MarR family transcriptional regulator</fullName>
    </submittedName>
</protein>